<keyword evidence="3" id="KW-0732">Signal</keyword>
<dbReference type="InterPro" id="IPR012951">
    <property type="entry name" value="BBE"/>
</dbReference>
<name>A0A067NAS7_PLEO1</name>
<gene>
    <name evidence="5" type="ORF">PLEOSDRAFT_62084</name>
</gene>
<dbReference type="GO" id="GO:0071949">
    <property type="term" value="F:FAD binding"/>
    <property type="evidence" value="ECO:0007669"/>
    <property type="project" value="InterPro"/>
</dbReference>
<sequence length="570" mass="61492">MLAIALLLLSLGIAPSLQTRPPAPKACKTFPGDPDWPSPATWHAFNASVDGRLIRTVPIGSPCHNPNFNATECDIIKANWHDPAFHELSPSSIQDSLWANKSCDPFSPPDSRCIIGNYVQYTVNVSTQDHIKKTLTFAKQHNIRFVLRNTGHDYMGKSTGAGGLAIWTGNMKKTEWIPHFKSAGYCGPAVKVAAGVSVIQLYEEADARGFAVVAGACPTVGFAGGYIQGGGHSALSSKHGLAADNTLEFEVITTTGQFLTASPTQNSDLYWAISGGGGGTYGIVWSATVKVFPDEEVSGASVSFAVGPNVTRDLWWEGINFYTAQTPNYTAAGAVSYAFYSGDTFNLSPLFLPGGNKDQARKLVQPFLDKLVELGIPHNVSIDNFPGYLPAYTALFPSALFGVSTQLFGGRLLPRSLWDSPQKLAPLQDSIRNIVDAGALAFDIAIRPTLAVAGNPKNAVLPAWRAAERTFNPNLPWDDTANFATTVANQLDTITHNFDEQLRKLTPGSGAYLNEADPFEPNFKEAFYGPNYNKLLAIKDKFDPDQLLFGSTAVGGDRWAQQPDGRLCRA</sequence>
<dbReference type="InterPro" id="IPR006094">
    <property type="entry name" value="Oxid_FAD_bind_N"/>
</dbReference>
<comment type="similarity">
    <text evidence="1">Belongs to the oxygen-dependent FAD-linked oxidoreductase family.</text>
</comment>
<evidence type="ECO:0000313" key="6">
    <source>
        <dbReference type="Proteomes" id="UP000027073"/>
    </source>
</evidence>
<dbReference type="GO" id="GO:0016491">
    <property type="term" value="F:oxidoreductase activity"/>
    <property type="evidence" value="ECO:0007669"/>
    <property type="project" value="UniProtKB-KW"/>
</dbReference>
<dbReference type="EMBL" id="KL198011">
    <property type="protein sequence ID" value="KDQ24939.1"/>
    <property type="molecule type" value="Genomic_DNA"/>
</dbReference>
<dbReference type="Proteomes" id="UP000027073">
    <property type="component" value="Unassembled WGS sequence"/>
</dbReference>
<dbReference type="InterPro" id="IPR016166">
    <property type="entry name" value="FAD-bd_PCMH"/>
</dbReference>
<feature type="signal peptide" evidence="3">
    <location>
        <begin position="1"/>
        <end position="18"/>
    </location>
</feature>
<feature type="chain" id="PRO_5001645488" description="FAD-binding PCMH-type domain-containing protein" evidence="3">
    <location>
        <begin position="19"/>
        <end position="570"/>
    </location>
</feature>
<evidence type="ECO:0000313" key="5">
    <source>
        <dbReference type="EMBL" id="KDQ24939.1"/>
    </source>
</evidence>
<dbReference type="STRING" id="1137138.A0A067NAS7"/>
<dbReference type="Gene3D" id="3.30.465.10">
    <property type="match status" value="2"/>
</dbReference>
<evidence type="ECO:0000259" key="4">
    <source>
        <dbReference type="PROSITE" id="PS51387"/>
    </source>
</evidence>
<dbReference type="InterPro" id="IPR036318">
    <property type="entry name" value="FAD-bd_PCMH-like_sf"/>
</dbReference>
<dbReference type="VEuPathDB" id="FungiDB:PLEOSDRAFT_62084"/>
<dbReference type="InParanoid" id="A0A067NAS7"/>
<dbReference type="HOGENOM" id="CLU_018354_4_2_1"/>
<dbReference type="Pfam" id="PF01565">
    <property type="entry name" value="FAD_binding_4"/>
    <property type="match status" value="1"/>
</dbReference>
<dbReference type="OrthoDB" id="9983560at2759"/>
<dbReference type="SUPFAM" id="SSF56176">
    <property type="entry name" value="FAD-binding/transporter-associated domain-like"/>
    <property type="match status" value="1"/>
</dbReference>
<dbReference type="AlphaFoldDB" id="A0A067NAS7"/>
<dbReference type="PANTHER" id="PTHR13878">
    <property type="entry name" value="GULONOLACTONE OXIDASE"/>
    <property type="match status" value="1"/>
</dbReference>
<dbReference type="InterPro" id="IPR016169">
    <property type="entry name" value="FAD-bd_PCMH_sub2"/>
</dbReference>
<accession>A0A067NAS7</accession>
<evidence type="ECO:0000256" key="2">
    <source>
        <dbReference type="ARBA" id="ARBA00023002"/>
    </source>
</evidence>
<evidence type="ECO:0000256" key="1">
    <source>
        <dbReference type="ARBA" id="ARBA00005466"/>
    </source>
</evidence>
<dbReference type="PANTHER" id="PTHR13878:SF91">
    <property type="entry name" value="FAD BINDING DOMAIN PROTEIN (AFU_ORTHOLOGUE AFUA_6G12070)-RELATED"/>
    <property type="match status" value="1"/>
</dbReference>
<evidence type="ECO:0000256" key="3">
    <source>
        <dbReference type="SAM" id="SignalP"/>
    </source>
</evidence>
<keyword evidence="2" id="KW-0560">Oxidoreductase</keyword>
<reference evidence="6" key="1">
    <citation type="journal article" date="2014" name="Proc. Natl. Acad. Sci. U.S.A.">
        <title>Extensive sampling of basidiomycete genomes demonstrates inadequacy of the white-rot/brown-rot paradigm for wood decay fungi.</title>
        <authorList>
            <person name="Riley R."/>
            <person name="Salamov A.A."/>
            <person name="Brown D.W."/>
            <person name="Nagy L.G."/>
            <person name="Floudas D."/>
            <person name="Held B.W."/>
            <person name="Levasseur A."/>
            <person name="Lombard V."/>
            <person name="Morin E."/>
            <person name="Otillar R."/>
            <person name="Lindquist E.A."/>
            <person name="Sun H."/>
            <person name="LaButti K.M."/>
            <person name="Schmutz J."/>
            <person name="Jabbour D."/>
            <person name="Luo H."/>
            <person name="Baker S.E."/>
            <person name="Pisabarro A.G."/>
            <person name="Walton J.D."/>
            <person name="Blanchette R.A."/>
            <person name="Henrissat B."/>
            <person name="Martin F."/>
            <person name="Cullen D."/>
            <person name="Hibbett D.S."/>
            <person name="Grigoriev I.V."/>
        </authorList>
    </citation>
    <scope>NUCLEOTIDE SEQUENCE [LARGE SCALE GENOMIC DNA]</scope>
    <source>
        <strain evidence="6">PC15</strain>
    </source>
</reference>
<dbReference type="PROSITE" id="PS51387">
    <property type="entry name" value="FAD_PCMH"/>
    <property type="match status" value="1"/>
</dbReference>
<feature type="domain" description="FAD-binding PCMH-type" evidence="4">
    <location>
        <begin position="114"/>
        <end position="294"/>
    </location>
</feature>
<organism evidence="5 6">
    <name type="scientific">Pleurotus ostreatus (strain PC15)</name>
    <name type="common">Oyster mushroom</name>
    <dbReference type="NCBI Taxonomy" id="1137138"/>
    <lineage>
        <taxon>Eukaryota</taxon>
        <taxon>Fungi</taxon>
        <taxon>Dikarya</taxon>
        <taxon>Basidiomycota</taxon>
        <taxon>Agaricomycotina</taxon>
        <taxon>Agaricomycetes</taxon>
        <taxon>Agaricomycetidae</taxon>
        <taxon>Agaricales</taxon>
        <taxon>Pleurotineae</taxon>
        <taxon>Pleurotaceae</taxon>
        <taxon>Pleurotus</taxon>
    </lineage>
</organism>
<proteinExistence type="inferred from homology"/>
<dbReference type="InterPro" id="IPR050432">
    <property type="entry name" value="FAD-linked_Oxidoreductases_BP"/>
</dbReference>
<protein>
    <recommendedName>
        <fullName evidence="4">FAD-binding PCMH-type domain-containing protein</fullName>
    </recommendedName>
</protein>
<dbReference type="Pfam" id="PF08031">
    <property type="entry name" value="BBE"/>
    <property type="match status" value="1"/>
</dbReference>